<dbReference type="EMBL" id="QLMA01000003">
    <property type="protein sequence ID" value="RAJ83644.1"/>
    <property type="molecule type" value="Genomic_DNA"/>
</dbReference>
<dbReference type="Gene3D" id="3.10.450.50">
    <property type="match status" value="1"/>
</dbReference>
<accession>A0A327W6L1</accession>
<feature type="signal peptide" evidence="1">
    <location>
        <begin position="1"/>
        <end position="23"/>
    </location>
</feature>
<name>A0A327W6L1_9BACT</name>
<dbReference type="OrthoDB" id="4774596at2"/>
<protein>
    <submittedName>
        <fullName evidence="2">Putative ester cyclase</fullName>
    </submittedName>
</protein>
<evidence type="ECO:0000313" key="3">
    <source>
        <dbReference type="Proteomes" id="UP000249819"/>
    </source>
</evidence>
<reference evidence="2 3" key="1">
    <citation type="submission" date="2018-06" db="EMBL/GenBank/DDBJ databases">
        <title>Genomic Encyclopedia of Archaeal and Bacterial Type Strains, Phase II (KMG-II): from individual species to whole genera.</title>
        <authorList>
            <person name="Goeker M."/>
        </authorList>
    </citation>
    <scope>NUCLEOTIDE SEQUENCE [LARGE SCALE GENOMIC DNA]</scope>
    <source>
        <strain evidence="2 3">DSM 29821</strain>
    </source>
</reference>
<dbReference type="Gene3D" id="3.30.70.100">
    <property type="match status" value="1"/>
</dbReference>
<keyword evidence="3" id="KW-1185">Reference proteome</keyword>
<dbReference type="SUPFAM" id="SSF54909">
    <property type="entry name" value="Dimeric alpha+beta barrel"/>
    <property type="match status" value="1"/>
</dbReference>
<dbReference type="InterPro" id="IPR011008">
    <property type="entry name" value="Dimeric_a/b-barrel"/>
</dbReference>
<keyword evidence="1" id="KW-0732">Signal</keyword>
<dbReference type="SUPFAM" id="SSF54427">
    <property type="entry name" value="NTF2-like"/>
    <property type="match status" value="1"/>
</dbReference>
<evidence type="ECO:0000256" key="1">
    <source>
        <dbReference type="SAM" id="SignalP"/>
    </source>
</evidence>
<gene>
    <name evidence="2" type="ORF">CLV59_103615</name>
</gene>
<dbReference type="Pfam" id="PF07366">
    <property type="entry name" value="SnoaL"/>
    <property type="match status" value="1"/>
</dbReference>
<dbReference type="InterPro" id="IPR009959">
    <property type="entry name" value="Cyclase_SnoaL-like"/>
</dbReference>
<organism evidence="2 3">
    <name type="scientific">Chitinophaga dinghuensis</name>
    <dbReference type="NCBI Taxonomy" id="1539050"/>
    <lineage>
        <taxon>Bacteria</taxon>
        <taxon>Pseudomonadati</taxon>
        <taxon>Bacteroidota</taxon>
        <taxon>Chitinophagia</taxon>
        <taxon>Chitinophagales</taxon>
        <taxon>Chitinophagaceae</taxon>
        <taxon>Chitinophaga</taxon>
    </lineage>
</organism>
<proteinExistence type="predicted"/>
<dbReference type="RefSeq" id="WP_111592279.1">
    <property type="nucleotide sequence ID" value="NZ_QLMA01000003.1"/>
</dbReference>
<feature type="chain" id="PRO_5016355777" evidence="1">
    <location>
        <begin position="24"/>
        <end position="281"/>
    </location>
</feature>
<dbReference type="PANTHER" id="PTHR38436">
    <property type="entry name" value="POLYKETIDE CYCLASE SNOAL-LIKE DOMAIN"/>
    <property type="match status" value="1"/>
</dbReference>
<dbReference type="PANTHER" id="PTHR38436:SF1">
    <property type="entry name" value="ESTER CYCLASE"/>
    <property type="match status" value="1"/>
</dbReference>
<dbReference type="GO" id="GO:0030638">
    <property type="term" value="P:polyketide metabolic process"/>
    <property type="evidence" value="ECO:0007669"/>
    <property type="project" value="InterPro"/>
</dbReference>
<sequence>MKTSFYTICLLLAISLPALTTNAQTTQKTKNKEHTMTTQKNKEVLAKLYDLALNKNDMTLLPELISADYPGLLGDKGPAAFAKPITGLINAFPGIQWTIEEMIGEGNKIAVRWKLQGTQVAPFNGFAAIGKTVTNEGMAIYEFKDGKIIGAHVLTDRLGFLQQLEALPQDITQLSGNKEHVYFIDKFYIPSAGKKEFTDRTNINREMIKKLPGFIKDAAYAYTDQEGNLLFITVAEWASMEALKKAKETVQAEYKKQGFDAAEMLKRLNITVDRGVYTTAN</sequence>
<comment type="caution">
    <text evidence="2">The sequence shown here is derived from an EMBL/GenBank/DDBJ whole genome shotgun (WGS) entry which is preliminary data.</text>
</comment>
<dbReference type="InterPro" id="IPR032710">
    <property type="entry name" value="NTF2-like_dom_sf"/>
</dbReference>
<dbReference type="AlphaFoldDB" id="A0A327W6L1"/>
<dbReference type="Proteomes" id="UP000249819">
    <property type="component" value="Unassembled WGS sequence"/>
</dbReference>
<evidence type="ECO:0000313" key="2">
    <source>
        <dbReference type="EMBL" id="RAJ83644.1"/>
    </source>
</evidence>